<dbReference type="EMBL" id="RPHB01000008">
    <property type="protein sequence ID" value="MBW3469540.1"/>
    <property type="molecule type" value="Genomic_DNA"/>
</dbReference>
<dbReference type="GO" id="GO:0000155">
    <property type="term" value="F:phosphorelay sensor kinase activity"/>
    <property type="evidence" value="ECO:0007669"/>
    <property type="project" value="InterPro"/>
</dbReference>
<dbReference type="InterPro" id="IPR000014">
    <property type="entry name" value="PAS"/>
</dbReference>
<sequence>MMVLIRHKKRKKLVLLAGVLMLSGFFIYELFPGNKLITLSYLIVLPFILLALESKKEACFIGLITTVFIAVGYLNSDFNGKAFLTNNRLLAGVNVWVIVCLGIYIKQTLRNEKTARNHLNAIFENSTEGIIVVNPKGEIIMINSQAIKIFGYQEQELKAKIIDQFILERFSNNHDLLRTRFHQFPHHRNKDKVLELGANRKDGTGFISEVSMANFFGNDGLMTIVFVNDITDRKNDLKKIRQLNEELEIRVLDRTKKLTDAFSNLEKMNSDLQREILAREKAEKRLIESHKLYKAMAKHFPSGIIGIVDKNLKHLLVTEEDSLEIKLQDKYLLDGKIFTLMNPVEKQKLNLELKKAFLGKTISLEIAVEENFYNLKAVPLPKENQIIDKALIVISDFTNIKKNELELKKNLEREKELGIIKTRFISTASHEFRTPLATILTSAYLLKTFSGEALNQLKLMHLNRISKSVNDLTDILDDFLSLSKLEEGKVKVEYVQIELDTFLKEIVKEMELQVKNHQVLDYKHKGEKYWLTDKKILRNIVVNLLSNAIKYSHPHSSIKFSSSILPGKLTLTFHDKGLGIPAKDLPLIFERFFRAENVSHIQGTGLGLNIVKKFIELMGGTINIKSKENIGSTFSVLLPDPTNSSTQHLN</sequence>
<dbReference type="Pfam" id="PF00989">
    <property type="entry name" value="PAS"/>
    <property type="match status" value="1"/>
</dbReference>
<evidence type="ECO:0000259" key="10">
    <source>
        <dbReference type="PROSITE" id="PS50112"/>
    </source>
</evidence>
<organism evidence="11 12">
    <name type="scientific">Arthrospiribacter ruber</name>
    <dbReference type="NCBI Taxonomy" id="2487934"/>
    <lineage>
        <taxon>Bacteria</taxon>
        <taxon>Pseudomonadati</taxon>
        <taxon>Bacteroidota</taxon>
        <taxon>Cytophagia</taxon>
        <taxon>Cytophagales</taxon>
        <taxon>Cyclobacteriaceae</taxon>
        <taxon>Arthrospiribacter</taxon>
    </lineage>
</organism>
<dbReference type="SMART" id="SM00387">
    <property type="entry name" value="HATPase_c"/>
    <property type="match status" value="1"/>
</dbReference>
<dbReference type="PANTHER" id="PTHR43711:SF26">
    <property type="entry name" value="SENSOR HISTIDINE KINASE RCSC"/>
    <property type="match status" value="1"/>
</dbReference>
<dbReference type="EC" id="2.7.13.3" evidence="2"/>
<dbReference type="GO" id="GO:0006355">
    <property type="term" value="P:regulation of DNA-templated transcription"/>
    <property type="evidence" value="ECO:0007669"/>
    <property type="project" value="InterPro"/>
</dbReference>
<comment type="catalytic activity">
    <reaction evidence="1">
        <text>ATP + protein L-histidine = ADP + protein N-phospho-L-histidine.</text>
        <dbReference type="EC" id="2.7.13.3"/>
    </reaction>
</comment>
<evidence type="ECO:0000256" key="5">
    <source>
        <dbReference type="ARBA" id="ARBA00022777"/>
    </source>
</evidence>
<dbReference type="PANTHER" id="PTHR43711">
    <property type="entry name" value="TWO-COMPONENT HISTIDINE KINASE"/>
    <property type="match status" value="1"/>
</dbReference>
<dbReference type="FunFam" id="3.30.565.10:FF:000006">
    <property type="entry name" value="Sensor histidine kinase WalK"/>
    <property type="match status" value="1"/>
</dbReference>
<evidence type="ECO:0000256" key="2">
    <source>
        <dbReference type="ARBA" id="ARBA00012438"/>
    </source>
</evidence>
<dbReference type="PROSITE" id="PS50112">
    <property type="entry name" value="PAS"/>
    <property type="match status" value="1"/>
</dbReference>
<dbReference type="InterPro" id="IPR013767">
    <property type="entry name" value="PAS_fold"/>
</dbReference>
<protein>
    <recommendedName>
        <fullName evidence="2">histidine kinase</fullName>
        <ecNumber evidence="2">2.7.13.3</ecNumber>
    </recommendedName>
</protein>
<gene>
    <name evidence="11" type="ORF">EGN73_17210</name>
</gene>
<dbReference type="PROSITE" id="PS50109">
    <property type="entry name" value="HIS_KIN"/>
    <property type="match status" value="1"/>
</dbReference>
<dbReference type="Pfam" id="PF00512">
    <property type="entry name" value="HisKA"/>
    <property type="match status" value="1"/>
</dbReference>
<keyword evidence="3" id="KW-0597">Phosphoprotein</keyword>
<dbReference type="Proteomes" id="UP000727490">
    <property type="component" value="Unassembled WGS sequence"/>
</dbReference>
<dbReference type="CDD" id="cd00082">
    <property type="entry name" value="HisKA"/>
    <property type="match status" value="1"/>
</dbReference>
<feature type="coiled-coil region" evidence="7">
    <location>
        <begin position="230"/>
        <end position="285"/>
    </location>
</feature>
<accession>A0A951MGN9</accession>
<keyword evidence="8" id="KW-1133">Transmembrane helix</keyword>
<evidence type="ECO:0000256" key="8">
    <source>
        <dbReference type="SAM" id="Phobius"/>
    </source>
</evidence>
<dbReference type="InterPro" id="IPR003594">
    <property type="entry name" value="HATPase_dom"/>
</dbReference>
<dbReference type="RefSeq" id="WP_219292717.1">
    <property type="nucleotide sequence ID" value="NZ_RPHB01000008.1"/>
</dbReference>
<dbReference type="CDD" id="cd00130">
    <property type="entry name" value="PAS"/>
    <property type="match status" value="1"/>
</dbReference>
<keyword evidence="5 11" id="KW-0418">Kinase</keyword>
<feature type="transmembrane region" description="Helical" evidence="8">
    <location>
        <begin position="12"/>
        <end position="30"/>
    </location>
</feature>
<dbReference type="InterPro" id="IPR050736">
    <property type="entry name" value="Sensor_HK_Regulatory"/>
</dbReference>
<keyword evidence="6" id="KW-0902">Two-component regulatory system</keyword>
<keyword evidence="7" id="KW-0175">Coiled coil</keyword>
<evidence type="ECO:0000256" key="4">
    <source>
        <dbReference type="ARBA" id="ARBA00022679"/>
    </source>
</evidence>
<dbReference type="SMART" id="SM00091">
    <property type="entry name" value="PAS"/>
    <property type="match status" value="1"/>
</dbReference>
<evidence type="ECO:0000256" key="6">
    <source>
        <dbReference type="ARBA" id="ARBA00023012"/>
    </source>
</evidence>
<keyword evidence="8" id="KW-0472">Membrane</keyword>
<proteinExistence type="predicted"/>
<dbReference type="SMART" id="SM00388">
    <property type="entry name" value="HisKA"/>
    <property type="match status" value="1"/>
</dbReference>
<evidence type="ECO:0000256" key="7">
    <source>
        <dbReference type="SAM" id="Coils"/>
    </source>
</evidence>
<feature type="domain" description="Histidine kinase" evidence="9">
    <location>
        <begin position="427"/>
        <end position="642"/>
    </location>
</feature>
<evidence type="ECO:0000256" key="3">
    <source>
        <dbReference type="ARBA" id="ARBA00022553"/>
    </source>
</evidence>
<dbReference type="NCBIfam" id="TIGR00229">
    <property type="entry name" value="sensory_box"/>
    <property type="match status" value="1"/>
</dbReference>
<name>A0A951MGN9_9BACT</name>
<keyword evidence="4" id="KW-0808">Transferase</keyword>
<feature type="transmembrane region" description="Helical" evidence="8">
    <location>
        <begin position="59"/>
        <end position="76"/>
    </location>
</feature>
<evidence type="ECO:0000313" key="11">
    <source>
        <dbReference type="EMBL" id="MBW3469540.1"/>
    </source>
</evidence>
<keyword evidence="12" id="KW-1185">Reference proteome</keyword>
<evidence type="ECO:0000256" key="1">
    <source>
        <dbReference type="ARBA" id="ARBA00000085"/>
    </source>
</evidence>
<dbReference type="InterPro" id="IPR003661">
    <property type="entry name" value="HisK_dim/P_dom"/>
</dbReference>
<evidence type="ECO:0000313" key="12">
    <source>
        <dbReference type="Proteomes" id="UP000727490"/>
    </source>
</evidence>
<evidence type="ECO:0000259" key="9">
    <source>
        <dbReference type="PROSITE" id="PS50109"/>
    </source>
</evidence>
<reference evidence="11 12" key="1">
    <citation type="journal article" date="2020" name="Syst. Appl. Microbiol.">
        <title>Arthrospiribacter ruber gen. nov., sp. nov., a novel bacterium isolated from Arthrospira cultures.</title>
        <authorList>
            <person name="Waleron M."/>
            <person name="Misztak A."/>
            <person name="Waleron M.M."/>
            <person name="Furmaniak M."/>
            <person name="Mrozik A."/>
            <person name="Waleron K."/>
        </authorList>
    </citation>
    <scope>NUCLEOTIDE SEQUENCE [LARGE SCALE GENOMIC DNA]</scope>
    <source>
        <strain evidence="11 12">DPMB0001</strain>
    </source>
</reference>
<dbReference type="InterPro" id="IPR005467">
    <property type="entry name" value="His_kinase_dom"/>
</dbReference>
<dbReference type="AlphaFoldDB" id="A0A951MGN9"/>
<feature type="domain" description="PAS" evidence="10">
    <location>
        <begin position="115"/>
        <end position="157"/>
    </location>
</feature>
<dbReference type="CDD" id="cd00075">
    <property type="entry name" value="HATPase"/>
    <property type="match status" value="1"/>
</dbReference>
<feature type="transmembrane region" description="Helical" evidence="8">
    <location>
        <begin position="36"/>
        <end position="52"/>
    </location>
</feature>
<comment type="caution">
    <text evidence="11">The sequence shown here is derived from an EMBL/GenBank/DDBJ whole genome shotgun (WGS) entry which is preliminary data.</text>
</comment>
<dbReference type="Pfam" id="PF02518">
    <property type="entry name" value="HATPase_c"/>
    <property type="match status" value="1"/>
</dbReference>
<keyword evidence="8" id="KW-0812">Transmembrane</keyword>